<name>A0A3N1NTK5_9GAMM</name>
<dbReference type="Proteomes" id="UP000268033">
    <property type="component" value="Unassembled WGS sequence"/>
</dbReference>
<feature type="transmembrane region" description="Helical" evidence="7">
    <location>
        <begin position="131"/>
        <end position="153"/>
    </location>
</feature>
<evidence type="ECO:0000256" key="6">
    <source>
        <dbReference type="ARBA" id="ARBA00023136"/>
    </source>
</evidence>
<keyword evidence="4 7" id="KW-0812">Transmembrane</keyword>
<evidence type="ECO:0000256" key="4">
    <source>
        <dbReference type="ARBA" id="ARBA00022692"/>
    </source>
</evidence>
<feature type="transmembrane region" description="Helical" evidence="7">
    <location>
        <begin position="235"/>
        <end position="259"/>
    </location>
</feature>
<feature type="transmembrane region" description="Helical" evidence="7">
    <location>
        <begin position="91"/>
        <end position="110"/>
    </location>
</feature>
<evidence type="ECO:0000313" key="9">
    <source>
        <dbReference type="Proteomes" id="UP000268033"/>
    </source>
</evidence>
<dbReference type="EMBL" id="RJUL01000012">
    <property type="protein sequence ID" value="ROQ19209.1"/>
    <property type="molecule type" value="Genomic_DNA"/>
</dbReference>
<comment type="caution">
    <text evidence="8">The sequence shown here is derived from an EMBL/GenBank/DDBJ whole genome shotgun (WGS) entry which is preliminary data.</text>
</comment>
<dbReference type="NCBIfam" id="NF002457">
    <property type="entry name" value="PRK01637.1"/>
    <property type="match status" value="1"/>
</dbReference>
<keyword evidence="9" id="KW-1185">Reference proteome</keyword>
<dbReference type="GO" id="GO:0005886">
    <property type="term" value="C:plasma membrane"/>
    <property type="evidence" value="ECO:0007669"/>
    <property type="project" value="UniProtKB-SubCell"/>
</dbReference>
<protein>
    <recommendedName>
        <fullName evidence="7">UPF0761 membrane protein EDC28_112132</fullName>
    </recommendedName>
</protein>
<dbReference type="STRING" id="584787.GCA_001247655_00812"/>
<keyword evidence="5 7" id="KW-1133">Transmembrane helix</keyword>
<dbReference type="Pfam" id="PF03631">
    <property type="entry name" value="Virul_fac_BrkB"/>
    <property type="match status" value="1"/>
</dbReference>
<evidence type="ECO:0000256" key="3">
    <source>
        <dbReference type="ARBA" id="ARBA00022519"/>
    </source>
</evidence>
<dbReference type="NCBIfam" id="TIGR00765">
    <property type="entry name" value="yihY_not_rbn"/>
    <property type="match status" value="1"/>
</dbReference>
<evidence type="ECO:0000256" key="7">
    <source>
        <dbReference type="HAMAP-Rule" id="MF_00672"/>
    </source>
</evidence>
<keyword evidence="6 7" id="KW-0472">Membrane</keyword>
<dbReference type="PANTHER" id="PTHR30213:SF0">
    <property type="entry name" value="UPF0761 MEMBRANE PROTEIN YIHY"/>
    <property type="match status" value="1"/>
</dbReference>
<gene>
    <name evidence="8" type="ORF">EDC28_112132</name>
</gene>
<dbReference type="PANTHER" id="PTHR30213">
    <property type="entry name" value="INNER MEMBRANE PROTEIN YHJD"/>
    <property type="match status" value="1"/>
</dbReference>
<evidence type="ECO:0000256" key="2">
    <source>
        <dbReference type="ARBA" id="ARBA00022475"/>
    </source>
</evidence>
<dbReference type="AlphaFoldDB" id="A0A3N1NTK5"/>
<dbReference type="InterPro" id="IPR017039">
    <property type="entry name" value="Virul_fac_BrkB"/>
</dbReference>
<keyword evidence="2 7" id="KW-1003">Cell membrane</keyword>
<feature type="transmembrane region" description="Helical" evidence="7">
    <location>
        <begin position="207"/>
        <end position="229"/>
    </location>
</feature>
<evidence type="ECO:0000256" key="1">
    <source>
        <dbReference type="ARBA" id="ARBA00004651"/>
    </source>
</evidence>
<organism evidence="8 9">
    <name type="scientific">Gallaecimonas pentaromativorans</name>
    <dbReference type="NCBI Taxonomy" id="584787"/>
    <lineage>
        <taxon>Bacteria</taxon>
        <taxon>Pseudomonadati</taxon>
        <taxon>Pseudomonadota</taxon>
        <taxon>Gammaproteobacteria</taxon>
        <taxon>Enterobacterales</taxon>
        <taxon>Gallaecimonadaceae</taxon>
        <taxon>Gallaecimonas</taxon>
    </lineage>
</organism>
<feature type="transmembrane region" description="Helical" evidence="7">
    <location>
        <begin position="173"/>
        <end position="195"/>
    </location>
</feature>
<proteinExistence type="inferred from homology"/>
<dbReference type="HAMAP" id="MF_00672">
    <property type="entry name" value="UPF0761"/>
    <property type="match status" value="1"/>
</dbReference>
<keyword evidence="3" id="KW-0997">Cell inner membrane</keyword>
<comment type="similarity">
    <text evidence="7">Belongs to the UPF0761 family.</text>
</comment>
<evidence type="ECO:0000313" key="8">
    <source>
        <dbReference type="EMBL" id="ROQ19209.1"/>
    </source>
</evidence>
<feature type="transmembrane region" description="Helical" evidence="7">
    <location>
        <begin position="31"/>
        <end position="54"/>
    </location>
</feature>
<evidence type="ECO:0000256" key="5">
    <source>
        <dbReference type="ARBA" id="ARBA00022989"/>
    </source>
</evidence>
<comment type="subcellular location">
    <subcellularLocation>
        <location evidence="1 7">Cell membrane</location>
        <topology evidence="1 7">Multi-pass membrane protein</topology>
    </subcellularLocation>
</comment>
<reference evidence="8 9" key="1">
    <citation type="submission" date="2018-11" db="EMBL/GenBank/DDBJ databases">
        <title>Genomic Encyclopedia of Type Strains, Phase IV (KMG-IV): sequencing the most valuable type-strain genomes for metagenomic binning, comparative biology and taxonomic classification.</title>
        <authorList>
            <person name="Goeker M."/>
        </authorList>
    </citation>
    <scope>NUCLEOTIDE SEQUENCE [LARGE SCALE GENOMIC DNA]</scope>
    <source>
        <strain evidence="8 9">DSM 21945</strain>
    </source>
</reference>
<dbReference type="InterPro" id="IPR023679">
    <property type="entry name" value="UPF0761_bac"/>
</dbReference>
<dbReference type="PIRSF" id="PIRSF035875">
    <property type="entry name" value="RNase_BN"/>
    <property type="match status" value="1"/>
</dbReference>
<accession>A0A3N1NTK5</accession>
<dbReference type="RefSeq" id="WP_123422612.1">
    <property type="nucleotide sequence ID" value="NZ_JBLXAC010000011.1"/>
</dbReference>
<sequence>MPLLTRTDLFAHLKGFWNRIAEDRLTLHAGAMAYVTLLSLVPFIAVLFSLFSAFPGFENVKGELQHFIFNNFVPAASDVIADQVQGFAANASKMTAVGILFLVVTALTLIRSVDSTINRIFRIHRPRRWSVAFAIYWSVLTLGPLLMGVSLAITSYVVGMDVFQQGALSGVRTFLISLAPFFASWAAFMVLYLLVPNKRVRVRHAMGGAILAAVLFEFSKRAFALYVAQVPSYQLIYGALAAIPILFFWIYLCWLIVLLGAELTAYLTDLDQEQQEDDCNAGTVA</sequence>